<dbReference type="PANTHER" id="PTHR19372">
    <property type="entry name" value="SULFITE REDUCTASE"/>
    <property type="match status" value="1"/>
</dbReference>
<keyword evidence="3" id="KW-0349">Heme</keyword>
<dbReference type="PANTHER" id="PTHR19372:SF7">
    <property type="entry name" value="SULFITE OXIDASE, MITOCHONDRIAL"/>
    <property type="match status" value="1"/>
</dbReference>
<evidence type="ECO:0000256" key="6">
    <source>
        <dbReference type="ARBA" id="ARBA00023004"/>
    </source>
</evidence>
<reference evidence="9 10" key="1">
    <citation type="submission" date="2020-03" db="EMBL/GenBank/DDBJ databases">
        <title>WGS of the type strain of Planosporangium spp.</title>
        <authorList>
            <person name="Thawai C."/>
        </authorList>
    </citation>
    <scope>NUCLEOTIDE SEQUENCE [LARGE SCALE GENOMIC DNA]</scope>
    <source>
        <strain evidence="9 10">TBRC 5610</strain>
    </source>
</reference>
<dbReference type="EMBL" id="JAATVY010000044">
    <property type="protein sequence ID" value="NJC74065.1"/>
    <property type="molecule type" value="Genomic_DNA"/>
</dbReference>
<keyword evidence="2" id="KW-0500">Molybdenum</keyword>
<keyword evidence="10" id="KW-1185">Reference proteome</keyword>
<evidence type="ECO:0000256" key="1">
    <source>
        <dbReference type="ARBA" id="ARBA00001924"/>
    </source>
</evidence>
<dbReference type="SUPFAM" id="SSF56524">
    <property type="entry name" value="Oxidoreductase molybdopterin-binding domain"/>
    <property type="match status" value="1"/>
</dbReference>
<dbReference type="Gene3D" id="2.60.40.650">
    <property type="match status" value="1"/>
</dbReference>
<evidence type="ECO:0000256" key="3">
    <source>
        <dbReference type="ARBA" id="ARBA00022617"/>
    </source>
</evidence>
<feature type="domain" description="Oxidoreductase molybdopterin-binding" evidence="7">
    <location>
        <begin position="34"/>
        <end position="210"/>
    </location>
</feature>
<evidence type="ECO:0000256" key="4">
    <source>
        <dbReference type="ARBA" id="ARBA00022723"/>
    </source>
</evidence>
<dbReference type="PRINTS" id="PR00407">
    <property type="entry name" value="EUMOPTERIN"/>
</dbReference>
<dbReference type="InterPro" id="IPR000572">
    <property type="entry name" value="OxRdtase_Mopterin-bd_dom"/>
</dbReference>
<evidence type="ECO:0000259" key="7">
    <source>
        <dbReference type="Pfam" id="PF00174"/>
    </source>
</evidence>
<dbReference type="InterPro" id="IPR014756">
    <property type="entry name" value="Ig_E-set"/>
</dbReference>
<dbReference type="Proteomes" id="UP000722989">
    <property type="component" value="Unassembled WGS sequence"/>
</dbReference>
<proteinExistence type="predicted"/>
<sequence>MIVHSIDPYNAEPPRAALDGAALTPLDTFYSRNHGPVPRIDPRAWRLEVDGLVERTLVLSLADLRGRFDSHSVVATLVCAGNRRADLSRVRPLPGEEPWGPGAISTARWTGARLADVLAAAGVRPAAGHVAFTGPDVSPRADPPQPFGGSIPVAKAMAGEPLLAWEMNGEPLPVVHGAPVRVVVPGYIGARSVKWVRRISVQDRPSDNYFQASAYRLLPAEDHPAAAGLPLSVIALNAAILRPGDDQPLPAGPNPVSGYAVAGEDRRIARVDVSVDGGRHWQQADLGADTGPWAWRLWRATVDLPRGPAEIIARAWDTSAATQPERPEPLWNPQGYVNNSWPRVRVFGRPGPAGL</sequence>
<dbReference type="InterPro" id="IPR005066">
    <property type="entry name" value="MoCF_OxRdtse_dimer"/>
</dbReference>
<organism evidence="9 10">
    <name type="scientific">Planosporangium thailandense</name>
    <dbReference type="NCBI Taxonomy" id="765197"/>
    <lineage>
        <taxon>Bacteria</taxon>
        <taxon>Bacillati</taxon>
        <taxon>Actinomycetota</taxon>
        <taxon>Actinomycetes</taxon>
        <taxon>Micromonosporales</taxon>
        <taxon>Micromonosporaceae</taxon>
        <taxon>Planosporangium</taxon>
    </lineage>
</organism>
<evidence type="ECO:0000313" key="9">
    <source>
        <dbReference type="EMBL" id="NJC74065.1"/>
    </source>
</evidence>
<dbReference type="Pfam" id="PF03404">
    <property type="entry name" value="Mo-co_dimer"/>
    <property type="match status" value="1"/>
</dbReference>
<dbReference type="InterPro" id="IPR036374">
    <property type="entry name" value="OxRdtase_Mopterin-bd_sf"/>
</dbReference>
<dbReference type="PROSITE" id="PS00559">
    <property type="entry name" value="MOLYBDOPTERIN_EUK"/>
    <property type="match status" value="1"/>
</dbReference>
<comment type="caution">
    <text evidence="9">The sequence shown here is derived from an EMBL/GenBank/DDBJ whole genome shotgun (WGS) entry which is preliminary data.</text>
</comment>
<evidence type="ECO:0000313" key="10">
    <source>
        <dbReference type="Proteomes" id="UP000722989"/>
    </source>
</evidence>
<accession>A0ABX0Y970</accession>
<evidence type="ECO:0000256" key="5">
    <source>
        <dbReference type="ARBA" id="ARBA00023002"/>
    </source>
</evidence>
<evidence type="ECO:0000259" key="8">
    <source>
        <dbReference type="Pfam" id="PF03404"/>
    </source>
</evidence>
<dbReference type="CDD" id="cd02110">
    <property type="entry name" value="SO_family_Moco_dimer"/>
    <property type="match status" value="1"/>
</dbReference>
<keyword evidence="6" id="KW-0408">Iron</keyword>
<feature type="domain" description="Moybdenum cofactor oxidoreductase dimerisation" evidence="8">
    <location>
        <begin position="234"/>
        <end position="346"/>
    </location>
</feature>
<name>A0ABX0Y970_9ACTN</name>
<dbReference type="Gene3D" id="3.90.420.10">
    <property type="entry name" value="Oxidoreductase, molybdopterin-binding domain"/>
    <property type="match status" value="1"/>
</dbReference>
<dbReference type="InterPro" id="IPR008335">
    <property type="entry name" value="Mopterin_OxRdtase_euk"/>
</dbReference>
<dbReference type="SUPFAM" id="SSF81296">
    <property type="entry name" value="E set domains"/>
    <property type="match status" value="1"/>
</dbReference>
<keyword evidence="4" id="KW-0479">Metal-binding</keyword>
<keyword evidence="5" id="KW-0560">Oxidoreductase</keyword>
<protein>
    <submittedName>
        <fullName evidence="9">Sulfite oxidase</fullName>
    </submittedName>
</protein>
<comment type="cofactor">
    <cofactor evidence="1">
        <name>Mo-molybdopterin</name>
        <dbReference type="ChEBI" id="CHEBI:71302"/>
    </cofactor>
</comment>
<gene>
    <name evidence="9" type="ORF">HC031_30770</name>
</gene>
<dbReference type="Pfam" id="PF00174">
    <property type="entry name" value="Oxidored_molyb"/>
    <property type="match status" value="1"/>
</dbReference>
<dbReference type="InterPro" id="IPR022407">
    <property type="entry name" value="OxRdtase_Mopterin_BS"/>
</dbReference>
<evidence type="ECO:0000256" key="2">
    <source>
        <dbReference type="ARBA" id="ARBA00022505"/>
    </source>
</evidence>